<name>A0A8B7PFQ4_HYAAZ</name>
<reference evidence="3" key="1">
    <citation type="submission" date="2025-08" db="UniProtKB">
        <authorList>
            <consortium name="RefSeq"/>
        </authorList>
    </citation>
    <scope>IDENTIFICATION</scope>
    <source>
        <tissue evidence="3">Whole organism</tissue>
    </source>
</reference>
<feature type="chain" id="PRO_5034371647" evidence="1">
    <location>
        <begin position="20"/>
        <end position="143"/>
    </location>
</feature>
<gene>
    <name evidence="3" type="primary">LOC108680606</name>
</gene>
<dbReference type="KEGG" id="hazt:108680606"/>
<dbReference type="AlphaFoldDB" id="A0A8B7PFQ4"/>
<protein>
    <submittedName>
        <fullName evidence="3">Uncharacterized protein LOC108680606</fullName>
    </submittedName>
</protein>
<accession>A0A8B7PFQ4</accession>
<organism evidence="2 3">
    <name type="scientific">Hyalella azteca</name>
    <name type="common">Amphipod</name>
    <dbReference type="NCBI Taxonomy" id="294128"/>
    <lineage>
        <taxon>Eukaryota</taxon>
        <taxon>Metazoa</taxon>
        <taxon>Ecdysozoa</taxon>
        <taxon>Arthropoda</taxon>
        <taxon>Crustacea</taxon>
        <taxon>Multicrustacea</taxon>
        <taxon>Malacostraca</taxon>
        <taxon>Eumalacostraca</taxon>
        <taxon>Peracarida</taxon>
        <taxon>Amphipoda</taxon>
        <taxon>Senticaudata</taxon>
        <taxon>Talitrida</taxon>
        <taxon>Talitroidea</taxon>
        <taxon>Hyalellidae</taxon>
        <taxon>Hyalella</taxon>
    </lineage>
</organism>
<dbReference type="PROSITE" id="PS51257">
    <property type="entry name" value="PROKAR_LIPOPROTEIN"/>
    <property type="match status" value="1"/>
</dbReference>
<keyword evidence="1" id="KW-0732">Signal</keyword>
<evidence type="ECO:0000256" key="1">
    <source>
        <dbReference type="SAM" id="SignalP"/>
    </source>
</evidence>
<evidence type="ECO:0000313" key="2">
    <source>
        <dbReference type="Proteomes" id="UP000694843"/>
    </source>
</evidence>
<evidence type="ECO:0000313" key="3">
    <source>
        <dbReference type="RefSeq" id="XP_018024969.1"/>
    </source>
</evidence>
<proteinExistence type="predicted"/>
<sequence length="143" mass="15411">MFRCLALLIVTAATVPAQASSACHGALDSGYTLVMAGAQNACVQEYKAYSLSFFKIAKCVSVDAYDAATCDPKQYASSKCLLAAAKLLKADNTLDDVAFKTIALKKKCNSDSKFAAAYPKCKNSTMKYLNFNRFFDCLRAAVP</sequence>
<feature type="signal peptide" evidence="1">
    <location>
        <begin position="1"/>
        <end position="19"/>
    </location>
</feature>
<dbReference type="RefSeq" id="XP_018024969.1">
    <property type="nucleotide sequence ID" value="XM_018169480.2"/>
</dbReference>
<keyword evidence="2" id="KW-1185">Reference proteome</keyword>
<dbReference type="GeneID" id="108680606"/>
<dbReference type="Proteomes" id="UP000694843">
    <property type="component" value="Unplaced"/>
</dbReference>